<dbReference type="AlphaFoldDB" id="A0A9N9WMR6"/>
<name>A0A9N9WMR6_9DIPT</name>
<protein>
    <recommendedName>
        <fullName evidence="1">COMM domain-containing protein</fullName>
    </recommendedName>
</protein>
<reference evidence="2" key="1">
    <citation type="submission" date="2022-01" db="EMBL/GenBank/DDBJ databases">
        <authorList>
            <person name="King R."/>
        </authorList>
    </citation>
    <scope>NUCLEOTIDE SEQUENCE</scope>
</reference>
<dbReference type="Proteomes" id="UP001153620">
    <property type="component" value="Chromosome 1"/>
</dbReference>
<accession>A0A9N9WMR6</accession>
<organism evidence="2 3">
    <name type="scientific">Chironomus riparius</name>
    <dbReference type="NCBI Taxonomy" id="315576"/>
    <lineage>
        <taxon>Eukaryota</taxon>
        <taxon>Metazoa</taxon>
        <taxon>Ecdysozoa</taxon>
        <taxon>Arthropoda</taxon>
        <taxon>Hexapoda</taxon>
        <taxon>Insecta</taxon>
        <taxon>Pterygota</taxon>
        <taxon>Neoptera</taxon>
        <taxon>Endopterygota</taxon>
        <taxon>Diptera</taxon>
        <taxon>Nematocera</taxon>
        <taxon>Chironomoidea</taxon>
        <taxon>Chironomidae</taxon>
        <taxon>Chironominae</taxon>
        <taxon>Chironomus</taxon>
    </lineage>
</organism>
<reference evidence="2" key="2">
    <citation type="submission" date="2022-10" db="EMBL/GenBank/DDBJ databases">
        <authorList>
            <consortium name="ENA_rothamsted_submissions"/>
            <consortium name="culmorum"/>
            <person name="King R."/>
        </authorList>
    </citation>
    <scope>NUCLEOTIDE SEQUENCE</scope>
</reference>
<dbReference type="Pfam" id="PF07258">
    <property type="entry name" value="COMM_domain"/>
    <property type="match status" value="1"/>
</dbReference>
<gene>
    <name evidence="2" type="ORF">CHIRRI_LOCUS1790</name>
</gene>
<evidence type="ECO:0000313" key="2">
    <source>
        <dbReference type="EMBL" id="CAG9798812.1"/>
    </source>
</evidence>
<dbReference type="OrthoDB" id="64318at2759"/>
<evidence type="ECO:0000313" key="3">
    <source>
        <dbReference type="Proteomes" id="UP001153620"/>
    </source>
</evidence>
<dbReference type="InterPro" id="IPR017920">
    <property type="entry name" value="COMM"/>
</dbReference>
<proteinExistence type="predicted"/>
<evidence type="ECO:0000259" key="1">
    <source>
        <dbReference type="Pfam" id="PF07258"/>
    </source>
</evidence>
<dbReference type="EMBL" id="OU895877">
    <property type="protein sequence ID" value="CAG9798812.1"/>
    <property type="molecule type" value="Genomic_DNA"/>
</dbReference>
<feature type="domain" description="COMM" evidence="1">
    <location>
        <begin position="100"/>
        <end position="159"/>
    </location>
</feature>
<sequence length="166" mass="19346">MDFLKDIDNRDELLTILYAAIERIYKKDLIPTKNIKVSVDELDYVANIFIQYCSNQLNKSEMLDYFPINPNKKDFVFKAIEARKLDVCKYLMNEHNSRNIPLMKSFDWNIQFIVGNSSLASYREQLATLNFECRKGSKFETISMEMDKSSLESAIKSLENCIGVNE</sequence>
<keyword evidence="3" id="KW-1185">Reference proteome</keyword>